<organism evidence="1 2">
    <name type="scientific">Paenibacillus gyeongsangnamensis</name>
    <dbReference type="NCBI Taxonomy" id="3388067"/>
    <lineage>
        <taxon>Bacteria</taxon>
        <taxon>Bacillati</taxon>
        <taxon>Bacillota</taxon>
        <taxon>Bacilli</taxon>
        <taxon>Bacillales</taxon>
        <taxon>Paenibacillaceae</taxon>
        <taxon>Paenibacillus</taxon>
    </lineage>
</organism>
<evidence type="ECO:0000313" key="1">
    <source>
        <dbReference type="EMBL" id="MCZ8516020.1"/>
    </source>
</evidence>
<keyword evidence="2" id="KW-1185">Reference proteome</keyword>
<comment type="caution">
    <text evidence="1">The sequence shown here is derived from an EMBL/GenBank/DDBJ whole genome shotgun (WGS) entry which is preliminary data.</text>
</comment>
<protein>
    <recommendedName>
        <fullName evidence="3">DUF4368 domain-containing protein</fullName>
    </recommendedName>
</protein>
<accession>A0ABT4QGM9</accession>
<dbReference type="RefSeq" id="WP_269884554.1">
    <property type="nucleotide sequence ID" value="NZ_JAQAGZ010000021.1"/>
</dbReference>
<evidence type="ECO:0000313" key="2">
    <source>
        <dbReference type="Proteomes" id="UP001527882"/>
    </source>
</evidence>
<dbReference type="EMBL" id="JAQAGZ010000021">
    <property type="protein sequence ID" value="MCZ8516020.1"/>
    <property type="molecule type" value="Genomic_DNA"/>
</dbReference>
<gene>
    <name evidence="1" type="ORF">O9H85_27185</name>
</gene>
<reference evidence="1 2" key="1">
    <citation type="submission" date="2022-12" db="EMBL/GenBank/DDBJ databases">
        <title>Draft genome sequence of Paenibacillus sp. dW9.</title>
        <authorList>
            <person name="Choi E.-W."/>
            <person name="Kim D.-U."/>
        </authorList>
    </citation>
    <scope>NUCLEOTIDE SEQUENCE [LARGE SCALE GENOMIC DNA]</scope>
    <source>
        <strain evidence="2">dW9</strain>
    </source>
</reference>
<evidence type="ECO:0008006" key="3">
    <source>
        <dbReference type="Google" id="ProtNLM"/>
    </source>
</evidence>
<sequence>MKSCAAKIEGINKLKSKALSRYLEDEISKEEYNNFIAIQDAEIQKLTQNKEKLMAAISTSVDSNVLDKIKGIVSSALEFKEINRELINRFIEKIEVKADGTVKLYYRFAGTSKILNELLADVS</sequence>
<proteinExistence type="predicted"/>
<dbReference type="Proteomes" id="UP001527882">
    <property type="component" value="Unassembled WGS sequence"/>
</dbReference>
<name>A0ABT4QGM9_9BACL</name>